<dbReference type="AlphaFoldDB" id="A0A7W8G093"/>
<sequence length="451" mass="49283">MKSIRVFLTLTLLSVAALLDFAAALRGYDRGMVEAERLFNQRMVQHLDLLDYTLPDLLARGDIEGGRLNLPTRVLAGESRLEFQWATPDGTLLAHSDGMPDTLVGPLEEGFRFLNVGGYRWHALVAPSRDGTSWFVLAERDDQRWRMAESIILPAVYPMLLAIPIFGALVWLLLGVGLRPVATLARDLEQREASDLRPLPTDALPFELRQLAASANALLRRLDASFARERRFSSDAAHELRTPLAALRIQCENLAFALPGTNAPVDKLLAGIERLDHLVQQILMLSRVAPEQAMRRFEAIALHAAIARSVADQGAALQEKSIEIELLGDAATVHGDAYAIDSLIGNLIGNAIRYTPTGGRIRVQTVLLDSGVALDVIDSGVGIAPELRARVFDRFYRVDGDRHDSGTSGCGLGLSIVKAVADLHGADIELRDSVFATGLWVRVVFPRGGRA</sequence>
<dbReference type="InterPro" id="IPR003594">
    <property type="entry name" value="HATPase_dom"/>
</dbReference>
<dbReference type="SMART" id="SM00388">
    <property type="entry name" value="HisKA"/>
    <property type="match status" value="1"/>
</dbReference>
<keyword evidence="8 16" id="KW-0418">Kinase</keyword>
<evidence type="ECO:0000256" key="7">
    <source>
        <dbReference type="ARBA" id="ARBA00022741"/>
    </source>
</evidence>
<evidence type="ECO:0000256" key="9">
    <source>
        <dbReference type="ARBA" id="ARBA00022840"/>
    </source>
</evidence>
<evidence type="ECO:0000313" key="17">
    <source>
        <dbReference type="Proteomes" id="UP000521199"/>
    </source>
</evidence>
<proteinExistence type="predicted"/>
<keyword evidence="7" id="KW-0547">Nucleotide-binding</keyword>
<dbReference type="PROSITE" id="PS50885">
    <property type="entry name" value="HAMP"/>
    <property type="match status" value="1"/>
</dbReference>
<dbReference type="PROSITE" id="PS50109">
    <property type="entry name" value="HIS_KIN"/>
    <property type="match status" value="1"/>
</dbReference>
<dbReference type="RefSeq" id="WP_183958591.1">
    <property type="nucleotide sequence ID" value="NZ_JACHHP010000001.1"/>
</dbReference>
<dbReference type="CDD" id="cd00082">
    <property type="entry name" value="HisKA"/>
    <property type="match status" value="1"/>
</dbReference>
<dbReference type="GO" id="GO:0005524">
    <property type="term" value="F:ATP binding"/>
    <property type="evidence" value="ECO:0007669"/>
    <property type="project" value="UniProtKB-KW"/>
</dbReference>
<dbReference type="Gene3D" id="1.10.287.130">
    <property type="match status" value="1"/>
</dbReference>
<dbReference type="InterPro" id="IPR036097">
    <property type="entry name" value="HisK_dim/P_sf"/>
</dbReference>
<protein>
    <recommendedName>
        <fullName evidence="3">histidine kinase</fullName>
        <ecNumber evidence="3">2.7.13.3</ecNumber>
    </recommendedName>
</protein>
<evidence type="ECO:0000259" key="15">
    <source>
        <dbReference type="PROSITE" id="PS50885"/>
    </source>
</evidence>
<keyword evidence="12 13" id="KW-0472">Membrane</keyword>
<accession>A0A7W8G093</accession>
<keyword evidence="10 13" id="KW-1133">Transmembrane helix</keyword>
<feature type="domain" description="Histidine kinase" evidence="14">
    <location>
        <begin position="235"/>
        <end position="449"/>
    </location>
</feature>
<evidence type="ECO:0000256" key="2">
    <source>
        <dbReference type="ARBA" id="ARBA00004141"/>
    </source>
</evidence>
<evidence type="ECO:0000313" key="16">
    <source>
        <dbReference type="EMBL" id="MBB5206525.1"/>
    </source>
</evidence>
<dbReference type="Pfam" id="PF00512">
    <property type="entry name" value="HisKA"/>
    <property type="match status" value="1"/>
</dbReference>
<evidence type="ECO:0000256" key="5">
    <source>
        <dbReference type="ARBA" id="ARBA00022679"/>
    </source>
</evidence>
<evidence type="ECO:0000259" key="14">
    <source>
        <dbReference type="PROSITE" id="PS50109"/>
    </source>
</evidence>
<reference evidence="16 17" key="1">
    <citation type="submission" date="2020-08" db="EMBL/GenBank/DDBJ databases">
        <title>Genomic Encyclopedia of Type Strains, Phase IV (KMG-IV): sequencing the most valuable type-strain genomes for metagenomic binning, comparative biology and taxonomic classification.</title>
        <authorList>
            <person name="Goeker M."/>
        </authorList>
    </citation>
    <scope>NUCLEOTIDE SEQUENCE [LARGE SCALE GENOMIC DNA]</scope>
    <source>
        <strain evidence="16 17">DSM 24163</strain>
    </source>
</reference>
<dbReference type="Proteomes" id="UP000521199">
    <property type="component" value="Unassembled WGS sequence"/>
</dbReference>
<evidence type="ECO:0000256" key="12">
    <source>
        <dbReference type="ARBA" id="ARBA00023136"/>
    </source>
</evidence>
<dbReference type="PRINTS" id="PR00344">
    <property type="entry name" value="BCTRLSENSOR"/>
</dbReference>
<keyword evidence="6 13" id="KW-0812">Transmembrane</keyword>
<dbReference type="Gene3D" id="3.30.565.10">
    <property type="entry name" value="Histidine kinase-like ATPase, C-terminal domain"/>
    <property type="match status" value="1"/>
</dbReference>
<dbReference type="EC" id="2.7.13.3" evidence="3"/>
<dbReference type="SUPFAM" id="SSF55874">
    <property type="entry name" value="ATPase domain of HSP90 chaperone/DNA topoisomerase II/histidine kinase"/>
    <property type="match status" value="1"/>
</dbReference>
<gene>
    <name evidence="16" type="ORF">HNQ52_000041</name>
</gene>
<dbReference type="SUPFAM" id="SSF47384">
    <property type="entry name" value="Homodimeric domain of signal transducing histidine kinase"/>
    <property type="match status" value="1"/>
</dbReference>
<dbReference type="InterPro" id="IPR050428">
    <property type="entry name" value="TCS_sensor_his_kinase"/>
</dbReference>
<keyword evidence="4" id="KW-0597">Phosphoprotein</keyword>
<evidence type="ECO:0000256" key="3">
    <source>
        <dbReference type="ARBA" id="ARBA00012438"/>
    </source>
</evidence>
<dbReference type="Pfam" id="PF02518">
    <property type="entry name" value="HATPase_c"/>
    <property type="match status" value="1"/>
</dbReference>
<keyword evidence="5 16" id="KW-0808">Transferase</keyword>
<dbReference type="PANTHER" id="PTHR45436">
    <property type="entry name" value="SENSOR HISTIDINE KINASE YKOH"/>
    <property type="match status" value="1"/>
</dbReference>
<evidence type="ECO:0000256" key="4">
    <source>
        <dbReference type="ARBA" id="ARBA00022553"/>
    </source>
</evidence>
<dbReference type="GO" id="GO:0000155">
    <property type="term" value="F:phosphorelay sensor kinase activity"/>
    <property type="evidence" value="ECO:0007669"/>
    <property type="project" value="InterPro"/>
</dbReference>
<evidence type="ECO:0000256" key="10">
    <source>
        <dbReference type="ARBA" id="ARBA00022989"/>
    </source>
</evidence>
<dbReference type="InterPro" id="IPR036890">
    <property type="entry name" value="HATPase_C_sf"/>
</dbReference>
<evidence type="ECO:0000256" key="11">
    <source>
        <dbReference type="ARBA" id="ARBA00023012"/>
    </source>
</evidence>
<dbReference type="InterPro" id="IPR003660">
    <property type="entry name" value="HAMP_dom"/>
</dbReference>
<name>A0A7W8G093_9GAMM</name>
<dbReference type="EMBL" id="JACHHP010000001">
    <property type="protein sequence ID" value="MBB5206525.1"/>
    <property type="molecule type" value="Genomic_DNA"/>
</dbReference>
<feature type="domain" description="HAMP" evidence="15">
    <location>
        <begin position="175"/>
        <end position="227"/>
    </location>
</feature>
<organism evidence="16 17">
    <name type="scientific">Chiayiivirga flava</name>
    <dbReference type="NCBI Taxonomy" id="659595"/>
    <lineage>
        <taxon>Bacteria</taxon>
        <taxon>Pseudomonadati</taxon>
        <taxon>Pseudomonadota</taxon>
        <taxon>Gammaproteobacteria</taxon>
        <taxon>Lysobacterales</taxon>
        <taxon>Lysobacteraceae</taxon>
        <taxon>Chiayiivirga</taxon>
    </lineage>
</organism>
<feature type="transmembrane region" description="Helical" evidence="13">
    <location>
        <begin position="156"/>
        <end position="178"/>
    </location>
</feature>
<comment type="subcellular location">
    <subcellularLocation>
        <location evidence="2">Membrane</location>
        <topology evidence="2">Multi-pass membrane protein</topology>
    </subcellularLocation>
</comment>
<keyword evidence="11" id="KW-0902">Two-component regulatory system</keyword>
<comment type="catalytic activity">
    <reaction evidence="1">
        <text>ATP + protein L-histidine = ADP + protein N-phospho-L-histidine.</text>
        <dbReference type="EC" id="2.7.13.3"/>
    </reaction>
</comment>
<keyword evidence="17" id="KW-1185">Reference proteome</keyword>
<dbReference type="SMART" id="SM00387">
    <property type="entry name" value="HATPase_c"/>
    <property type="match status" value="1"/>
</dbReference>
<dbReference type="GO" id="GO:0005886">
    <property type="term" value="C:plasma membrane"/>
    <property type="evidence" value="ECO:0007669"/>
    <property type="project" value="TreeGrafter"/>
</dbReference>
<evidence type="ECO:0000256" key="8">
    <source>
        <dbReference type="ARBA" id="ARBA00022777"/>
    </source>
</evidence>
<keyword evidence="9" id="KW-0067">ATP-binding</keyword>
<evidence type="ECO:0000256" key="6">
    <source>
        <dbReference type="ARBA" id="ARBA00022692"/>
    </source>
</evidence>
<comment type="caution">
    <text evidence="16">The sequence shown here is derived from an EMBL/GenBank/DDBJ whole genome shotgun (WGS) entry which is preliminary data.</text>
</comment>
<evidence type="ECO:0000256" key="13">
    <source>
        <dbReference type="SAM" id="Phobius"/>
    </source>
</evidence>
<evidence type="ECO:0000256" key="1">
    <source>
        <dbReference type="ARBA" id="ARBA00000085"/>
    </source>
</evidence>
<dbReference type="PANTHER" id="PTHR45436:SF14">
    <property type="entry name" value="SENSOR PROTEIN QSEC"/>
    <property type="match status" value="1"/>
</dbReference>
<dbReference type="InterPro" id="IPR003661">
    <property type="entry name" value="HisK_dim/P_dom"/>
</dbReference>
<dbReference type="InterPro" id="IPR004358">
    <property type="entry name" value="Sig_transdc_His_kin-like_C"/>
</dbReference>
<dbReference type="InterPro" id="IPR005467">
    <property type="entry name" value="His_kinase_dom"/>
</dbReference>
<dbReference type="CDD" id="cd00075">
    <property type="entry name" value="HATPase"/>
    <property type="match status" value="1"/>
</dbReference>